<organism evidence="4 5">
    <name type="scientific">Actinacidiphila paucisporea</name>
    <dbReference type="NCBI Taxonomy" id="310782"/>
    <lineage>
        <taxon>Bacteria</taxon>
        <taxon>Bacillati</taxon>
        <taxon>Actinomycetota</taxon>
        <taxon>Actinomycetes</taxon>
        <taxon>Kitasatosporales</taxon>
        <taxon>Streptomycetaceae</taxon>
        <taxon>Actinacidiphila</taxon>
    </lineage>
</organism>
<dbReference type="SMART" id="SM00065">
    <property type="entry name" value="GAF"/>
    <property type="match status" value="1"/>
</dbReference>
<gene>
    <name evidence="4" type="ORF">SAMN05216499_11628</name>
</gene>
<dbReference type="SUPFAM" id="SSF81606">
    <property type="entry name" value="PP2C-like"/>
    <property type="match status" value="1"/>
</dbReference>
<dbReference type="PANTHER" id="PTHR43156">
    <property type="entry name" value="STAGE II SPORULATION PROTEIN E-RELATED"/>
    <property type="match status" value="1"/>
</dbReference>
<dbReference type="Gene3D" id="3.60.40.10">
    <property type="entry name" value="PPM-type phosphatase domain"/>
    <property type="match status" value="1"/>
</dbReference>
<dbReference type="InterPro" id="IPR001932">
    <property type="entry name" value="PPM-type_phosphatase-like_dom"/>
</dbReference>
<dbReference type="GO" id="GO:0016791">
    <property type="term" value="F:phosphatase activity"/>
    <property type="evidence" value="ECO:0007669"/>
    <property type="project" value="TreeGrafter"/>
</dbReference>
<dbReference type="Pfam" id="PF07228">
    <property type="entry name" value="SpoIIE"/>
    <property type="match status" value="1"/>
</dbReference>
<dbReference type="AlphaFoldDB" id="A0A1M7MGB9"/>
<dbReference type="SUPFAM" id="SSF55781">
    <property type="entry name" value="GAF domain-like"/>
    <property type="match status" value="1"/>
</dbReference>
<feature type="domain" description="GAF" evidence="2">
    <location>
        <begin position="133"/>
        <end position="294"/>
    </location>
</feature>
<dbReference type="InterPro" id="IPR036457">
    <property type="entry name" value="PPM-type-like_dom_sf"/>
</dbReference>
<dbReference type="EMBL" id="FRBI01000016">
    <property type="protein sequence ID" value="SHM89836.1"/>
    <property type="molecule type" value="Genomic_DNA"/>
</dbReference>
<dbReference type="STRING" id="310782.SAMN05216499_11628"/>
<dbReference type="SMART" id="SM00331">
    <property type="entry name" value="PP2C_SIG"/>
    <property type="match status" value="1"/>
</dbReference>
<evidence type="ECO:0000256" key="1">
    <source>
        <dbReference type="ARBA" id="ARBA00022801"/>
    </source>
</evidence>
<dbReference type="Gene3D" id="3.30.450.40">
    <property type="match status" value="1"/>
</dbReference>
<evidence type="ECO:0000313" key="4">
    <source>
        <dbReference type="EMBL" id="SHM89836.1"/>
    </source>
</evidence>
<feature type="domain" description="PPM-type phosphatase" evidence="3">
    <location>
        <begin position="312"/>
        <end position="535"/>
    </location>
</feature>
<keyword evidence="1" id="KW-0378">Hydrolase</keyword>
<accession>A0A1M7MGB9</accession>
<dbReference type="RefSeq" id="WP_079189975.1">
    <property type="nucleotide sequence ID" value="NZ_FRBI01000016.1"/>
</dbReference>
<dbReference type="PANTHER" id="PTHR43156:SF2">
    <property type="entry name" value="STAGE II SPORULATION PROTEIN E"/>
    <property type="match status" value="1"/>
</dbReference>
<protein>
    <submittedName>
        <fullName evidence="4">Stage II sporulation protein E (SpoIIE)</fullName>
    </submittedName>
</protein>
<dbReference type="Proteomes" id="UP000184111">
    <property type="component" value="Unassembled WGS sequence"/>
</dbReference>
<dbReference type="InterPro" id="IPR003018">
    <property type="entry name" value="GAF"/>
</dbReference>
<reference evidence="4 5" key="1">
    <citation type="submission" date="2016-11" db="EMBL/GenBank/DDBJ databases">
        <authorList>
            <person name="Jaros S."/>
            <person name="Januszkiewicz K."/>
            <person name="Wedrychowicz H."/>
        </authorList>
    </citation>
    <scope>NUCLEOTIDE SEQUENCE [LARGE SCALE GENOMIC DNA]</scope>
    <source>
        <strain evidence="4 5">CGMCC 4.2025</strain>
    </source>
</reference>
<evidence type="ECO:0000259" key="3">
    <source>
        <dbReference type="SMART" id="SM00331"/>
    </source>
</evidence>
<evidence type="ECO:0000259" key="2">
    <source>
        <dbReference type="SMART" id="SM00065"/>
    </source>
</evidence>
<sequence length="554" mass="58199">MASSRENTADQTSLWGLAPYPVIMADRSGTVLAVNDAAGVLLKGAASGVSMADVAPAWLAEAHRDVCVGTVPATRTDGDRTAPASVSGRIAANSFEAHPSLAPDGSVVWWLVDDTDRRLAEEALATERERTRFLSEASNVLLASLNTGRCMAATAQLAAEYLADVAVVVAPATGGKLPLARAVDGKAAERALLGADPSDLPGLAEALQGFPPVPSRWIDPAALPAWALPQDFTETIGSVVVTPLPGHGVPAGALILLRRSGSAQFSENEEVFARLFAARAGAALSAARLYSEQSAITQTLMRDLLPPTLQRLDGVEIAGGYRPAGAAEQVGGDFYDVHPGIAATDASLVVLGDVCGKGLEAAVLTGKIRNTLQALLPMADDHERMLRLLNGALLNSYHTRFATLVLASVQRAGNEVRLRLTSAGHPHPLVIRADGTVEHVPTRGSLIGVLPTIEARTVETVLRPGDTCLLHTDGFTEARGGPLGDEMFGDERLRQALSECADMPAEAVVDRIQMLASQWVRNGPHDDMALIAISAPHTHHLSAVNGHTRGRYTA</sequence>
<proteinExistence type="predicted"/>
<dbReference type="InterPro" id="IPR029016">
    <property type="entry name" value="GAF-like_dom_sf"/>
</dbReference>
<name>A0A1M7MGB9_9ACTN</name>
<keyword evidence="5" id="KW-1185">Reference proteome</keyword>
<dbReference type="InterPro" id="IPR052016">
    <property type="entry name" value="Bact_Sigma-Reg"/>
</dbReference>
<dbReference type="OrthoDB" id="5241041at2"/>
<evidence type="ECO:0000313" key="5">
    <source>
        <dbReference type="Proteomes" id="UP000184111"/>
    </source>
</evidence>